<keyword evidence="2" id="KW-0808">Transferase</keyword>
<dbReference type="RefSeq" id="WP_394631206.1">
    <property type="nucleotide sequence ID" value="NZ_JBIHMK010000069.1"/>
</dbReference>
<evidence type="ECO:0000256" key="4">
    <source>
        <dbReference type="SAM" id="MobiDB-lite"/>
    </source>
</evidence>
<keyword evidence="7" id="KW-1185">Reference proteome</keyword>
<feature type="compositionally biased region" description="Low complexity" evidence="4">
    <location>
        <begin position="84"/>
        <end position="116"/>
    </location>
</feature>
<protein>
    <submittedName>
        <fullName evidence="6">Biotin/lipoyl-containing protein</fullName>
    </submittedName>
</protein>
<feature type="domain" description="Lipoyl-binding" evidence="5">
    <location>
        <begin position="4"/>
        <end position="79"/>
    </location>
</feature>
<dbReference type="InterPro" id="IPR011053">
    <property type="entry name" value="Single_hybrid_motif"/>
</dbReference>
<dbReference type="PROSITE" id="PS50968">
    <property type="entry name" value="BIOTINYL_LIPOYL"/>
    <property type="match status" value="1"/>
</dbReference>
<organism evidence="6 7">
    <name type="scientific">Streptomyces chitinivorans</name>
    <dbReference type="NCBI Taxonomy" id="1257027"/>
    <lineage>
        <taxon>Bacteria</taxon>
        <taxon>Bacillati</taxon>
        <taxon>Actinomycetota</taxon>
        <taxon>Actinomycetes</taxon>
        <taxon>Kitasatosporales</taxon>
        <taxon>Streptomycetaceae</taxon>
        <taxon>Streptomyces</taxon>
    </lineage>
</organism>
<keyword evidence="3" id="KW-0012">Acyltransferase</keyword>
<dbReference type="PANTHER" id="PTHR43178">
    <property type="entry name" value="DIHYDROLIPOAMIDE ACETYLTRANSFERASE COMPONENT OF PYRUVATE DEHYDROGENASE COMPLEX"/>
    <property type="match status" value="1"/>
</dbReference>
<evidence type="ECO:0000256" key="3">
    <source>
        <dbReference type="ARBA" id="ARBA00023315"/>
    </source>
</evidence>
<sequence length="151" mass="14959">MAGVREFALPDLGEGLTEAEIVRWLVSVGDVVAVDQPVVEVETAKAMVEVPCPYGGVVTARFGEEGAEIPVGAPLVTVAVGASAAPADGPAGAPAEAQAGVSADAPADTPADIPADTSEKSGNVLVGYGTGAPAARRRRVRPANGVPVPVP</sequence>
<dbReference type="Gene3D" id="2.40.50.100">
    <property type="match status" value="1"/>
</dbReference>
<proteinExistence type="predicted"/>
<comment type="caution">
    <text evidence="6">The sequence shown here is derived from an EMBL/GenBank/DDBJ whole genome shotgun (WGS) entry which is preliminary data.</text>
</comment>
<evidence type="ECO:0000313" key="6">
    <source>
        <dbReference type="EMBL" id="MFH0250056.1"/>
    </source>
</evidence>
<dbReference type="CDD" id="cd06849">
    <property type="entry name" value="lipoyl_domain"/>
    <property type="match status" value="1"/>
</dbReference>
<dbReference type="Pfam" id="PF00364">
    <property type="entry name" value="Biotin_lipoyl"/>
    <property type="match status" value="1"/>
</dbReference>
<comment type="cofactor">
    <cofactor evidence="1">
        <name>(R)-lipoate</name>
        <dbReference type="ChEBI" id="CHEBI:83088"/>
    </cofactor>
</comment>
<feature type="compositionally biased region" description="Low complexity" evidence="4">
    <location>
        <begin position="142"/>
        <end position="151"/>
    </location>
</feature>
<dbReference type="SUPFAM" id="SSF51230">
    <property type="entry name" value="Single hybrid motif"/>
    <property type="match status" value="1"/>
</dbReference>
<accession>A0ABW7HWV4</accession>
<feature type="non-terminal residue" evidence="6">
    <location>
        <position position="151"/>
    </location>
</feature>
<dbReference type="InterPro" id="IPR000089">
    <property type="entry name" value="Biotin_lipoyl"/>
</dbReference>
<reference evidence="6 7" key="1">
    <citation type="submission" date="2024-10" db="EMBL/GenBank/DDBJ databases">
        <authorList>
            <person name="Cho J.-C."/>
        </authorList>
    </citation>
    <scope>NUCLEOTIDE SEQUENCE [LARGE SCALE GENOMIC DNA]</scope>
    <source>
        <strain evidence="6 7">KCTC29696</strain>
    </source>
</reference>
<dbReference type="InterPro" id="IPR050743">
    <property type="entry name" value="2-oxoacid_DH_E2_comp"/>
</dbReference>
<name>A0ABW7HWV4_9ACTN</name>
<evidence type="ECO:0000313" key="7">
    <source>
        <dbReference type="Proteomes" id="UP001607069"/>
    </source>
</evidence>
<evidence type="ECO:0000256" key="1">
    <source>
        <dbReference type="ARBA" id="ARBA00001938"/>
    </source>
</evidence>
<dbReference type="EMBL" id="JBIHMK010000069">
    <property type="protein sequence ID" value="MFH0250056.1"/>
    <property type="molecule type" value="Genomic_DNA"/>
</dbReference>
<gene>
    <name evidence="6" type="ORF">ACG5V6_17800</name>
</gene>
<dbReference type="Proteomes" id="UP001607069">
    <property type="component" value="Unassembled WGS sequence"/>
</dbReference>
<feature type="region of interest" description="Disordered" evidence="4">
    <location>
        <begin position="84"/>
        <end position="151"/>
    </location>
</feature>
<evidence type="ECO:0000259" key="5">
    <source>
        <dbReference type="PROSITE" id="PS50968"/>
    </source>
</evidence>
<dbReference type="PANTHER" id="PTHR43178:SF5">
    <property type="entry name" value="LIPOAMIDE ACYLTRANSFERASE COMPONENT OF BRANCHED-CHAIN ALPHA-KETO ACID DEHYDROGENASE COMPLEX, MITOCHONDRIAL"/>
    <property type="match status" value="1"/>
</dbReference>
<evidence type="ECO:0000256" key="2">
    <source>
        <dbReference type="ARBA" id="ARBA00022679"/>
    </source>
</evidence>